<comment type="similarity">
    <text evidence="1">Belongs to the N(4)/N(6)-methyltransferase family.</text>
</comment>
<dbReference type="GO" id="GO:0008170">
    <property type="term" value="F:N-methyltransferase activity"/>
    <property type="evidence" value="ECO:0007669"/>
    <property type="project" value="InterPro"/>
</dbReference>
<dbReference type="Pfam" id="PF02384">
    <property type="entry name" value="N6_Mtase"/>
    <property type="match status" value="1"/>
</dbReference>
<proteinExistence type="inferred from homology"/>
<evidence type="ECO:0000256" key="2">
    <source>
        <dbReference type="ARBA" id="ARBA00011900"/>
    </source>
</evidence>
<dbReference type="AlphaFoldDB" id="A0A7G5BWI6"/>
<sequence length="525" mass="60100">MSRLEQQLWASADILRGKMDASEYKNYLLGLVFYKYLSDLELRAVYEEANGKPDEYPSRDIQFAELTDWYNDDAEELKNIMRRKLGYFIEPQYLFYMLRNKASQYEFQIDDLQTAFIELSRQGESFISLFDDVDLNSTKLGSHAQQKSTTIMEVIKTLDEIDLFGHEGDVIGDAYEYLIAQFAAGAGKKAGEFYTPQAVSKIISEIVSIGQEELAPFHIYDPAMGSGSLMLNIRQFLSNPEKVYFHGQELNTTTYNLARMNLILHNVDREQMRLNNGDTLDADWPTDEPFLFNAVVMNPPYSANWSASDKFLSDPRFERYGKLAPKSKADFAFLLHGYYHLKDSGTMGIVLPHGVLFRGAAEGIIRKVLLEMGAIEAVIGLPANVFYGTGIPTVVLILKKNRASRDVLFIDASNDYEKQKNQNTLRQQDILKIVDAYKRREKIVKYAHLANFDEIVANDYNLNIPRYVDTFEEEEQIDILALGPEMADLNLQIKQKETDFLALLDEIAMTDETKEIIEATKRMFM</sequence>
<keyword evidence="3 10" id="KW-0489">Methyltransferase</keyword>
<dbReference type="RefSeq" id="WP_182302679.1">
    <property type="nucleotide sequence ID" value="NZ_CP041969.1"/>
</dbReference>
<feature type="domain" description="DNA methylase adenine-specific" evidence="8">
    <location>
        <begin position="168"/>
        <end position="475"/>
    </location>
</feature>
<evidence type="ECO:0000256" key="5">
    <source>
        <dbReference type="ARBA" id="ARBA00022691"/>
    </source>
</evidence>
<dbReference type="InterPro" id="IPR003356">
    <property type="entry name" value="DNA_methylase_A-5"/>
</dbReference>
<name>A0A7G5BWI6_9BACL</name>
<dbReference type="Proteomes" id="UP000515679">
    <property type="component" value="Chromosome"/>
</dbReference>
<gene>
    <name evidence="10" type="ORF">FPL14_09035</name>
</gene>
<evidence type="ECO:0000313" key="10">
    <source>
        <dbReference type="EMBL" id="QMV41320.1"/>
    </source>
</evidence>
<evidence type="ECO:0000256" key="6">
    <source>
        <dbReference type="ARBA" id="ARBA00022747"/>
    </source>
</evidence>
<dbReference type="KEGG" id="cchl:FPL14_09035"/>
<dbReference type="GO" id="GO:0003677">
    <property type="term" value="F:DNA binding"/>
    <property type="evidence" value="ECO:0007669"/>
    <property type="project" value="InterPro"/>
</dbReference>
<dbReference type="GO" id="GO:0009007">
    <property type="term" value="F:site-specific DNA-methyltransferase (adenine-specific) activity"/>
    <property type="evidence" value="ECO:0007669"/>
    <property type="project" value="UniProtKB-EC"/>
</dbReference>
<protein>
    <recommendedName>
        <fullName evidence="2">site-specific DNA-methyltransferase (adenine-specific)</fullName>
        <ecNumber evidence="2">2.1.1.72</ecNumber>
    </recommendedName>
</protein>
<evidence type="ECO:0000256" key="3">
    <source>
        <dbReference type="ARBA" id="ARBA00022603"/>
    </source>
</evidence>
<dbReference type="GO" id="GO:0032259">
    <property type="term" value="P:methylation"/>
    <property type="evidence" value="ECO:0007669"/>
    <property type="project" value="UniProtKB-KW"/>
</dbReference>
<keyword evidence="4 10" id="KW-0808">Transferase</keyword>
<dbReference type="PANTHER" id="PTHR42933">
    <property type="entry name" value="SLR6095 PROTEIN"/>
    <property type="match status" value="1"/>
</dbReference>
<dbReference type="InterPro" id="IPR022749">
    <property type="entry name" value="D12N6_MeTrfase_N"/>
</dbReference>
<dbReference type="EMBL" id="CP041969">
    <property type="protein sequence ID" value="QMV41320.1"/>
    <property type="molecule type" value="Genomic_DNA"/>
</dbReference>
<dbReference type="PRINTS" id="PR00507">
    <property type="entry name" value="N12N6MTFRASE"/>
</dbReference>
<dbReference type="NCBIfam" id="TIGR00497">
    <property type="entry name" value="hsdM"/>
    <property type="match status" value="1"/>
</dbReference>
<dbReference type="Pfam" id="PF12161">
    <property type="entry name" value="HsdM_N"/>
    <property type="match status" value="1"/>
</dbReference>
<dbReference type="EC" id="2.1.1.72" evidence="2"/>
<dbReference type="PANTHER" id="PTHR42933:SF1">
    <property type="entry name" value="SITE-SPECIFIC DNA-METHYLTRANSFERASE (ADENINE-SPECIFIC)"/>
    <property type="match status" value="1"/>
</dbReference>
<comment type="catalytic activity">
    <reaction evidence="7">
        <text>a 2'-deoxyadenosine in DNA + S-adenosyl-L-methionine = an N(6)-methyl-2'-deoxyadenosine in DNA + S-adenosyl-L-homocysteine + H(+)</text>
        <dbReference type="Rhea" id="RHEA:15197"/>
        <dbReference type="Rhea" id="RHEA-COMP:12418"/>
        <dbReference type="Rhea" id="RHEA-COMP:12419"/>
        <dbReference type="ChEBI" id="CHEBI:15378"/>
        <dbReference type="ChEBI" id="CHEBI:57856"/>
        <dbReference type="ChEBI" id="CHEBI:59789"/>
        <dbReference type="ChEBI" id="CHEBI:90615"/>
        <dbReference type="ChEBI" id="CHEBI:90616"/>
        <dbReference type="EC" id="2.1.1.72"/>
    </reaction>
</comment>
<evidence type="ECO:0000259" key="9">
    <source>
        <dbReference type="Pfam" id="PF12161"/>
    </source>
</evidence>
<dbReference type="InterPro" id="IPR051537">
    <property type="entry name" value="DNA_Adenine_Mtase"/>
</dbReference>
<keyword evidence="11" id="KW-1185">Reference proteome</keyword>
<dbReference type="SUPFAM" id="SSF53335">
    <property type="entry name" value="S-adenosyl-L-methionine-dependent methyltransferases"/>
    <property type="match status" value="1"/>
</dbReference>
<keyword evidence="6" id="KW-0680">Restriction system</keyword>
<dbReference type="InterPro" id="IPR029063">
    <property type="entry name" value="SAM-dependent_MTases_sf"/>
</dbReference>
<dbReference type="InterPro" id="IPR038333">
    <property type="entry name" value="T1MK-like_N_sf"/>
</dbReference>
<dbReference type="Gene3D" id="3.40.50.150">
    <property type="entry name" value="Vaccinia Virus protein VP39"/>
    <property type="match status" value="1"/>
</dbReference>
<evidence type="ECO:0000259" key="8">
    <source>
        <dbReference type="Pfam" id="PF02384"/>
    </source>
</evidence>
<accession>A0A7G5BWI6</accession>
<dbReference type="Gene3D" id="1.20.1260.30">
    <property type="match status" value="1"/>
</dbReference>
<evidence type="ECO:0000256" key="4">
    <source>
        <dbReference type="ARBA" id="ARBA00022679"/>
    </source>
</evidence>
<organism evidence="10 11">
    <name type="scientific">Cohnella cholangitidis</name>
    <dbReference type="NCBI Taxonomy" id="2598458"/>
    <lineage>
        <taxon>Bacteria</taxon>
        <taxon>Bacillati</taxon>
        <taxon>Bacillota</taxon>
        <taxon>Bacilli</taxon>
        <taxon>Bacillales</taxon>
        <taxon>Paenibacillaceae</taxon>
        <taxon>Cohnella</taxon>
    </lineage>
</organism>
<evidence type="ECO:0000256" key="7">
    <source>
        <dbReference type="ARBA" id="ARBA00047942"/>
    </source>
</evidence>
<keyword evidence="5" id="KW-0949">S-adenosyl-L-methionine</keyword>
<dbReference type="InterPro" id="IPR004546">
    <property type="entry name" value="Restrct_endonuc_T1M"/>
</dbReference>
<feature type="domain" description="N6 adenine-specific DNA methyltransferase N-terminal" evidence="9">
    <location>
        <begin position="4"/>
        <end position="157"/>
    </location>
</feature>
<evidence type="ECO:0000313" key="11">
    <source>
        <dbReference type="Proteomes" id="UP000515679"/>
    </source>
</evidence>
<evidence type="ECO:0000256" key="1">
    <source>
        <dbReference type="ARBA" id="ARBA00006594"/>
    </source>
</evidence>
<dbReference type="GO" id="GO:0009307">
    <property type="term" value="P:DNA restriction-modification system"/>
    <property type="evidence" value="ECO:0007669"/>
    <property type="project" value="UniProtKB-KW"/>
</dbReference>
<reference evidence="10 11" key="1">
    <citation type="submission" date="2019-07" db="EMBL/GenBank/DDBJ databases">
        <authorList>
            <person name="Kim J.K."/>
            <person name="Cheong H.-M."/>
            <person name="Choi Y."/>
            <person name="Hwang K.J."/>
            <person name="Lee S."/>
            <person name="Choi C."/>
        </authorList>
    </citation>
    <scope>NUCLEOTIDE SEQUENCE [LARGE SCALE GENOMIC DNA]</scope>
    <source>
        <strain evidence="10 11">KS 22</strain>
    </source>
</reference>
<dbReference type="REBASE" id="438443">
    <property type="entry name" value="M.CspKS22ORF9035P"/>
</dbReference>